<dbReference type="Pfam" id="PF10988">
    <property type="entry name" value="DUF2807"/>
    <property type="match status" value="1"/>
</dbReference>
<keyword evidence="4" id="KW-1185">Reference proteome</keyword>
<dbReference type="Gene3D" id="2.160.20.120">
    <property type="match status" value="1"/>
</dbReference>
<evidence type="ECO:0000256" key="1">
    <source>
        <dbReference type="SAM" id="SignalP"/>
    </source>
</evidence>
<gene>
    <name evidence="3" type="ORF">S2091_4428</name>
</gene>
<feature type="domain" description="Putative auto-transporter adhesin head GIN" evidence="2">
    <location>
        <begin position="26"/>
        <end position="189"/>
    </location>
</feature>
<dbReference type="InterPro" id="IPR021255">
    <property type="entry name" value="DUF2807"/>
</dbReference>
<feature type="signal peptide" evidence="1">
    <location>
        <begin position="1"/>
        <end position="18"/>
    </location>
</feature>
<proteinExistence type="predicted"/>
<name>A0A2S9GT03_9BURK</name>
<dbReference type="Proteomes" id="UP000237839">
    <property type="component" value="Unassembled WGS sequence"/>
</dbReference>
<accession>A0A2S9GT03</accession>
<feature type="chain" id="PRO_5015573792" description="Putative auto-transporter adhesin head GIN domain-containing protein" evidence="1">
    <location>
        <begin position="19"/>
        <end position="206"/>
    </location>
</feature>
<evidence type="ECO:0000313" key="4">
    <source>
        <dbReference type="Proteomes" id="UP000237839"/>
    </source>
</evidence>
<evidence type="ECO:0000259" key="2">
    <source>
        <dbReference type="Pfam" id="PF10988"/>
    </source>
</evidence>
<protein>
    <recommendedName>
        <fullName evidence="2">Putative auto-transporter adhesin head GIN domain-containing protein</fullName>
    </recommendedName>
</protein>
<organism evidence="3 4">
    <name type="scientific">Solimicrobium silvestre</name>
    <dbReference type="NCBI Taxonomy" id="2099400"/>
    <lineage>
        <taxon>Bacteria</taxon>
        <taxon>Pseudomonadati</taxon>
        <taxon>Pseudomonadota</taxon>
        <taxon>Betaproteobacteria</taxon>
        <taxon>Burkholderiales</taxon>
        <taxon>Oxalobacteraceae</taxon>
        <taxon>Solimicrobium</taxon>
    </lineage>
</organism>
<dbReference type="EMBL" id="PUGF01000034">
    <property type="protein sequence ID" value="PRC90847.1"/>
    <property type="molecule type" value="Genomic_DNA"/>
</dbReference>
<dbReference type="AlphaFoldDB" id="A0A2S9GT03"/>
<reference evidence="3 4" key="1">
    <citation type="submission" date="2018-02" db="EMBL/GenBank/DDBJ databases">
        <title>Solimicrobium silvestre gen. nov., sp. nov., isolated from alpine forest soil.</title>
        <authorList>
            <person name="Margesin R."/>
            <person name="Albuquerque L."/>
            <person name="Zhang D.-C."/>
            <person name="Froufe H.J.C."/>
            <person name="Severino R."/>
            <person name="Roxo I."/>
            <person name="Egas C."/>
            <person name="Da Costa M.S."/>
        </authorList>
    </citation>
    <scope>NUCLEOTIDE SEQUENCE [LARGE SCALE GENOMIC DNA]</scope>
    <source>
        <strain evidence="3 4">S20-91</strain>
    </source>
</reference>
<keyword evidence="1" id="KW-0732">Signal</keyword>
<dbReference type="RefSeq" id="WP_165795070.1">
    <property type="nucleotide sequence ID" value="NZ_PUGF01000034.1"/>
</dbReference>
<comment type="caution">
    <text evidence="3">The sequence shown here is derived from an EMBL/GenBank/DDBJ whole genome shotgun (WGS) entry which is preliminary data.</text>
</comment>
<sequence length="206" mass="21667">MRRLVILSLLFLCSFANADQTYQFPAFNAVKSEGVFDIVITAGSAQSVVATGSDAAIKKLSLSVVDGQLLITSPDEKHGSIFSTTTKVTITVPALRLFKGKGVSSVVLKNIDGDRIDIGYEGVGNLEASGKIKWLRLKANGVGDVDTKKLLAENADVDFDGVGSVEMYASNHLNVVAHGVGSVTYYGNPHSIDKSIDGIGGFSAGK</sequence>
<evidence type="ECO:0000313" key="3">
    <source>
        <dbReference type="EMBL" id="PRC90847.1"/>
    </source>
</evidence>